<accession>A0A8H2DY84</accession>
<reference evidence="2 3" key="1">
    <citation type="submission" date="2019-03" db="EMBL/GenBank/DDBJ databases">
        <title>Nematode-trapping fungi genome.</title>
        <authorList>
            <person name="Vidal-Diez De Ulzurrun G."/>
        </authorList>
    </citation>
    <scope>NUCLEOTIDE SEQUENCE [LARGE SCALE GENOMIC DNA]</scope>
    <source>
        <strain evidence="2 3">TWF154</strain>
    </source>
</reference>
<sequence length="102" mass="11781">MCWLSASIKDQRSSPNKEGLTEYKGIPKQESLSIWLKLLPVALVRTMRAVYSNFSSLSGYATRLLNIILRIRIDTFRYCTAIEPRTSKEARVDRLIVWTTSR</sequence>
<dbReference type="AlphaFoldDB" id="A0A8H2DY84"/>
<name>A0A8H2DY84_ORBOL</name>
<dbReference type="EMBL" id="SOZJ01000005">
    <property type="protein sequence ID" value="TGJ67148.1"/>
    <property type="molecule type" value="Genomic_DNA"/>
</dbReference>
<evidence type="ECO:0000313" key="3">
    <source>
        <dbReference type="Proteomes" id="UP000297595"/>
    </source>
</evidence>
<evidence type="ECO:0000256" key="1">
    <source>
        <dbReference type="SAM" id="MobiDB-lite"/>
    </source>
</evidence>
<evidence type="ECO:0000313" key="2">
    <source>
        <dbReference type="EMBL" id="TGJ67148.1"/>
    </source>
</evidence>
<gene>
    <name evidence="2" type="ORF">EYR41_008723</name>
</gene>
<organism evidence="2 3">
    <name type="scientific">Orbilia oligospora</name>
    <name type="common">Nematode-trapping fungus</name>
    <name type="synonym">Arthrobotrys oligospora</name>
    <dbReference type="NCBI Taxonomy" id="2813651"/>
    <lineage>
        <taxon>Eukaryota</taxon>
        <taxon>Fungi</taxon>
        <taxon>Dikarya</taxon>
        <taxon>Ascomycota</taxon>
        <taxon>Pezizomycotina</taxon>
        <taxon>Orbiliomycetes</taxon>
        <taxon>Orbiliales</taxon>
        <taxon>Orbiliaceae</taxon>
        <taxon>Orbilia</taxon>
    </lineage>
</organism>
<protein>
    <submittedName>
        <fullName evidence="2">Uncharacterized protein</fullName>
    </submittedName>
</protein>
<proteinExistence type="predicted"/>
<dbReference type="Proteomes" id="UP000297595">
    <property type="component" value="Unassembled WGS sequence"/>
</dbReference>
<feature type="region of interest" description="Disordered" evidence="1">
    <location>
        <begin position="1"/>
        <end position="20"/>
    </location>
</feature>
<comment type="caution">
    <text evidence="2">The sequence shown here is derived from an EMBL/GenBank/DDBJ whole genome shotgun (WGS) entry which is preliminary data.</text>
</comment>